<dbReference type="AlphaFoldDB" id="A0A5N6QUT0"/>
<proteinExistence type="predicted"/>
<sequence length="103" mass="11717">MRSSPFLTNARKQLKIKAISNFEQQAHVTPWEERNLSMVYHGLLGSFSESVVLGTFPNAIEVPCNELETAISLVENQTVDYAVMPLDPRYPTFKNNYDLLLNN</sequence>
<feature type="domain" description="Prephenate dehydratase" evidence="1">
    <location>
        <begin position="37"/>
        <end position="103"/>
    </location>
</feature>
<dbReference type="Pfam" id="PF00800">
    <property type="entry name" value="PDT"/>
    <property type="match status" value="1"/>
</dbReference>
<dbReference type="Proteomes" id="UP000327013">
    <property type="component" value="Chromosome 2"/>
</dbReference>
<dbReference type="InterPro" id="IPR001086">
    <property type="entry name" value="Preph_deHydtase"/>
</dbReference>
<dbReference type="SUPFAM" id="SSF53850">
    <property type="entry name" value="Periplasmic binding protein-like II"/>
    <property type="match status" value="1"/>
</dbReference>
<name>A0A5N6QUT0_9ROSI</name>
<dbReference type="GO" id="GO:0009094">
    <property type="term" value="P:L-phenylalanine biosynthetic process"/>
    <property type="evidence" value="ECO:0007669"/>
    <property type="project" value="InterPro"/>
</dbReference>
<evidence type="ECO:0000313" key="3">
    <source>
        <dbReference type="Proteomes" id="UP000327013"/>
    </source>
</evidence>
<dbReference type="Gene3D" id="3.40.190.10">
    <property type="entry name" value="Periplasmic binding protein-like II"/>
    <property type="match status" value="1"/>
</dbReference>
<gene>
    <name evidence="2" type="ORF">FH972_006290</name>
</gene>
<protein>
    <recommendedName>
        <fullName evidence="1">Prephenate dehydratase domain-containing protein</fullName>
    </recommendedName>
</protein>
<dbReference type="EMBL" id="CM017322">
    <property type="protein sequence ID" value="KAE8009883.1"/>
    <property type="molecule type" value="Genomic_DNA"/>
</dbReference>
<dbReference type="PROSITE" id="PS51171">
    <property type="entry name" value="PREPHENATE_DEHYDR_3"/>
    <property type="match status" value="1"/>
</dbReference>
<reference evidence="2 3" key="1">
    <citation type="submission" date="2019-06" db="EMBL/GenBank/DDBJ databases">
        <title>A chromosomal-level reference genome of Carpinus fangiana (Coryloideae, Betulaceae).</title>
        <authorList>
            <person name="Yang X."/>
            <person name="Wang Z."/>
            <person name="Zhang L."/>
            <person name="Hao G."/>
            <person name="Liu J."/>
            <person name="Yang Y."/>
        </authorList>
    </citation>
    <scope>NUCLEOTIDE SEQUENCE [LARGE SCALE GENOMIC DNA]</scope>
    <source>
        <strain evidence="2">Cfa_2016G</strain>
        <tissue evidence="2">Leaf</tissue>
    </source>
</reference>
<evidence type="ECO:0000313" key="2">
    <source>
        <dbReference type="EMBL" id="KAE8009883.1"/>
    </source>
</evidence>
<organism evidence="2 3">
    <name type="scientific">Carpinus fangiana</name>
    <dbReference type="NCBI Taxonomy" id="176857"/>
    <lineage>
        <taxon>Eukaryota</taxon>
        <taxon>Viridiplantae</taxon>
        <taxon>Streptophyta</taxon>
        <taxon>Embryophyta</taxon>
        <taxon>Tracheophyta</taxon>
        <taxon>Spermatophyta</taxon>
        <taxon>Magnoliopsida</taxon>
        <taxon>eudicotyledons</taxon>
        <taxon>Gunneridae</taxon>
        <taxon>Pentapetalae</taxon>
        <taxon>rosids</taxon>
        <taxon>fabids</taxon>
        <taxon>Fagales</taxon>
        <taxon>Betulaceae</taxon>
        <taxon>Carpinus</taxon>
    </lineage>
</organism>
<evidence type="ECO:0000259" key="1">
    <source>
        <dbReference type="PROSITE" id="PS51171"/>
    </source>
</evidence>
<accession>A0A5N6QUT0</accession>
<dbReference type="GO" id="GO:0004664">
    <property type="term" value="F:prephenate dehydratase activity"/>
    <property type="evidence" value="ECO:0007669"/>
    <property type="project" value="InterPro"/>
</dbReference>
<keyword evidence="3" id="KW-1185">Reference proteome</keyword>